<evidence type="ECO:0000256" key="7">
    <source>
        <dbReference type="ARBA" id="ARBA00023136"/>
    </source>
</evidence>
<dbReference type="EMBL" id="JBHTOP010000006">
    <property type="protein sequence ID" value="MFD1671261.1"/>
    <property type="molecule type" value="Genomic_DNA"/>
</dbReference>
<dbReference type="RefSeq" id="WP_125713540.1">
    <property type="nucleotide sequence ID" value="NZ_JBHTOP010000006.1"/>
</dbReference>
<protein>
    <submittedName>
        <fullName evidence="9">Methionine ABC transporter ATP-binding protein</fullName>
    </submittedName>
</protein>
<accession>A0ABW4J4X7</accession>
<keyword evidence="6" id="KW-0029">Amino-acid transport</keyword>
<dbReference type="PANTHER" id="PTHR43166:SF36">
    <property type="entry name" value="METHIONINE IMPORT ATP-BINDING PROTEIN METN 2"/>
    <property type="match status" value="1"/>
</dbReference>
<evidence type="ECO:0000313" key="9">
    <source>
        <dbReference type="EMBL" id="MFD1671261.1"/>
    </source>
</evidence>
<gene>
    <name evidence="9" type="ORF">ACFQ5M_04050</name>
</gene>
<dbReference type="CDD" id="cd03258">
    <property type="entry name" value="ABC_MetN_methionine_transporter"/>
    <property type="match status" value="1"/>
</dbReference>
<dbReference type="PROSITE" id="PS00211">
    <property type="entry name" value="ABC_TRANSPORTER_1"/>
    <property type="match status" value="1"/>
</dbReference>
<dbReference type="Gene3D" id="3.30.70.260">
    <property type="match status" value="1"/>
</dbReference>
<evidence type="ECO:0000256" key="5">
    <source>
        <dbReference type="ARBA" id="ARBA00022967"/>
    </source>
</evidence>
<keyword evidence="10" id="KW-1185">Reference proteome</keyword>
<evidence type="ECO:0000256" key="6">
    <source>
        <dbReference type="ARBA" id="ARBA00022970"/>
    </source>
</evidence>
<dbReference type="Gene3D" id="3.40.50.300">
    <property type="entry name" value="P-loop containing nucleotide triphosphate hydrolases"/>
    <property type="match status" value="1"/>
</dbReference>
<keyword evidence="7" id="KW-0472">Membrane</keyword>
<dbReference type="InterPro" id="IPR050086">
    <property type="entry name" value="MetN_ABC_transporter-like"/>
</dbReference>
<keyword evidence="1" id="KW-0813">Transport</keyword>
<comment type="caution">
    <text evidence="9">The sequence shown here is derived from an EMBL/GenBank/DDBJ whole genome shotgun (WGS) entry which is preliminary data.</text>
</comment>
<evidence type="ECO:0000259" key="8">
    <source>
        <dbReference type="PROSITE" id="PS50893"/>
    </source>
</evidence>
<dbReference type="SUPFAM" id="SSF55021">
    <property type="entry name" value="ACT-like"/>
    <property type="match status" value="1"/>
</dbReference>
<dbReference type="Pfam" id="PF00005">
    <property type="entry name" value="ABC_tran"/>
    <property type="match status" value="1"/>
</dbReference>
<evidence type="ECO:0000313" key="10">
    <source>
        <dbReference type="Proteomes" id="UP001597267"/>
    </source>
</evidence>
<dbReference type="InterPro" id="IPR017871">
    <property type="entry name" value="ABC_transporter-like_CS"/>
</dbReference>
<dbReference type="InterPro" id="IPR003439">
    <property type="entry name" value="ABC_transporter-like_ATP-bd"/>
</dbReference>
<evidence type="ECO:0000256" key="2">
    <source>
        <dbReference type="ARBA" id="ARBA00022475"/>
    </source>
</evidence>
<reference evidence="10" key="1">
    <citation type="journal article" date="2019" name="Int. J. Syst. Evol. Microbiol.">
        <title>The Global Catalogue of Microorganisms (GCM) 10K type strain sequencing project: providing services to taxonomists for standard genome sequencing and annotation.</title>
        <authorList>
            <consortium name="The Broad Institute Genomics Platform"/>
            <consortium name="The Broad Institute Genome Sequencing Center for Infectious Disease"/>
            <person name="Wu L."/>
            <person name="Ma J."/>
        </authorList>
    </citation>
    <scope>NUCLEOTIDE SEQUENCE [LARGE SCALE GENOMIC DNA]</scope>
    <source>
        <strain evidence="10">CCM 8896</strain>
    </source>
</reference>
<dbReference type="InterPro" id="IPR045865">
    <property type="entry name" value="ACT-like_dom_sf"/>
</dbReference>
<dbReference type="GO" id="GO:0005524">
    <property type="term" value="F:ATP binding"/>
    <property type="evidence" value="ECO:0007669"/>
    <property type="project" value="UniProtKB-KW"/>
</dbReference>
<dbReference type="InterPro" id="IPR018449">
    <property type="entry name" value="NIL_domain"/>
</dbReference>
<dbReference type="Proteomes" id="UP001597267">
    <property type="component" value="Unassembled WGS sequence"/>
</dbReference>
<dbReference type="PROSITE" id="PS50893">
    <property type="entry name" value="ABC_TRANSPORTER_2"/>
    <property type="match status" value="1"/>
</dbReference>
<keyword evidence="2" id="KW-1003">Cell membrane</keyword>
<dbReference type="SMART" id="SM00930">
    <property type="entry name" value="NIL"/>
    <property type="match status" value="1"/>
</dbReference>
<keyword evidence="5" id="KW-1278">Translocase</keyword>
<dbReference type="InterPro" id="IPR027417">
    <property type="entry name" value="P-loop_NTPase"/>
</dbReference>
<dbReference type="InterPro" id="IPR041701">
    <property type="entry name" value="MetN_ABC"/>
</dbReference>
<keyword evidence="4 9" id="KW-0067">ATP-binding</keyword>
<proteinExistence type="predicted"/>
<evidence type="ECO:0000256" key="4">
    <source>
        <dbReference type="ARBA" id="ARBA00022840"/>
    </source>
</evidence>
<dbReference type="PANTHER" id="PTHR43166">
    <property type="entry name" value="AMINO ACID IMPORT ATP-BINDING PROTEIN"/>
    <property type="match status" value="1"/>
</dbReference>
<dbReference type="Pfam" id="PF09383">
    <property type="entry name" value="NIL"/>
    <property type="match status" value="1"/>
</dbReference>
<dbReference type="InterPro" id="IPR003593">
    <property type="entry name" value="AAA+_ATPase"/>
</dbReference>
<dbReference type="SMART" id="SM00382">
    <property type="entry name" value="AAA"/>
    <property type="match status" value="1"/>
</dbReference>
<evidence type="ECO:0000256" key="3">
    <source>
        <dbReference type="ARBA" id="ARBA00022741"/>
    </source>
</evidence>
<dbReference type="SUPFAM" id="SSF52540">
    <property type="entry name" value="P-loop containing nucleoside triphosphate hydrolases"/>
    <property type="match status" value="1"/>
</dbReference>
<feature type="domain" description="ABC transporter" evidence="8">
    <location>
        <begin position="2"/>
        <end position="241"/>
    </location>
</feature>
<evidence type="ECO:0000256" key="1">
    <source>
        <dbReference type="ARBA" id="ARBA00022448"/>
    </source>
</evidence>
<keyword evidence="3" id="KW-0547">Nucleotide-binding</keyword>
<name>A0ABW4J4X7_9LACO</name>
<organism evidence="9 10">
    <name type="scientific">Agrilactobacillus yilanensis</name>
    <dbReference type="NCBI Taxonomy" id="2485997"/>
    <lineage>
        <taxon>Bacteria</taxon>
        <taxon>Bacillati</taxon>
        <taxon>Bacillota</taxon>
        <taxon>Bacilli</taxon>
        <taxon>Lactobacillales</taxon>
        <taxon>Lactobacillaceae</taxon>
        <taxon>Agrilactobacillus</taxon>
    </lineage>
</organism>
<sequence>MIEFKDVSKIYHTRQNTITAVDKVSLKIGNGEIFGIVGYSGAGKSTLVRMINSLEPPTSGQVLIDDVDMTQLRGKALRQTRQEIGMIFQHFNLLWSRTVRQNIELPLELKGVSKVQRAQKAAELIDLVGLDGREDAYPSELSGGQKQRVGVARALANDPKILLCDEATSALDPATTEEVLELLLKINRKLNITMVVITHEMHVVRKICQNMAVMDSGRIVEQGSVLDIFRYPQAALTKEFVQEEVNPETEDTEVILDELLAKVPDGLILKLTFHGEQAKLPIISEMLKKMPEVQLNIIEGNIHQTQGGPLGNLYLQLRGNSELLEQAVAYLKQMRVDMEVIRSGRSK</sequence>